<accession>A0A2A6CNK1</accession>
<sequence length="427" mass="47106">MPSLANTIIRERGRHPRSGPEKASTSSERLHFSQTANSMHRSENSSYRQFEAVWEAAMTSVQKYNASLAADRRARVSGHWNAPSASRFSDSVENGNFPDSPVGVEEMATASTSCSTTQSSAADSNADCSEGALGKSGEDESAVPEETTNDKYMNERAIEELADYLSIGAHRSPHVADVNLDESFIEDEEEVEDKSILNRDDFAGPNHRTPRPLLETIDDATQSNEEEEEDEAMREDILGRPAARQNVFCPPAFVVRCSMTTAIVIDEAGPSSIVEEKGIVAPVESFEKDDELDGMDDAIWHEVFGGDLDTLLDDLEVENEDLDVDEAARRRRDEECLEANLEAMAAEQAAAADVAEKAAAEARKAAAVADIKRTLQHITAPAVVEESHRKNRRKQTFAKEEGEDDIIILSRNRRGRPRKNHNKISFT</sequence>
<evidence type="ECO:0000313" key="3">
    <source>
        <dbReference type="Proteomes" id="UP000005239"/>
    </source>
</evidence>
<feature type="compositionally biased region" description="Polar residues" evidence="1">
    <location>
        <begin position="83"/>
        <end position="94"/>
    </location>
</feature>
<reference evidence="2" key="2">
    <citation type="submission" date="2022-06" db="UniProtKB">
        <authorList>
            <consortium name="EnsemblMetazoa"/>
        </authorList>
    </citation>
    <scope>IDENTIFICATION</scope>
    <source>
        <strain evidence="2">PS312</strain>
    </source>
</reference>
<feature type="compositionally biased region" description="Acidic residues" evidence="1">
    <location>
        <begin position="224"/>
        <end position="233"/>
    </location>
</feature>
<reference evidence="3" key="1">
    <citation type="journal article" date="2008" name="Nat. Genet.">
        <title>The Pristionchus pacificus genome provides a unique perspective on nematode lifestyle and parasitism.</title>
        <authorList>
            <person name="Dieterich C."/>
            <person name="Clifton S.W."/>
            <person name="Schuster L.N."/>
            <person name="Chinwalla A."/>
            <person name="Delehaunty K."/>
            <person name="Dinkelacker I."/>
            <person name="Fulton L."/>
            <person name="Fulton R."/>
            <person name="Godfrey J."/>
            <person name="Minx P."/>
            <person name="Mitreva M."/>
            <person name="Roeseler W."/>
            <person name="Tian H."/>
            <person name="Witte H."/>
            <person name="Yang S.P."/>
            <person name="Wilson R.K."/>
            <person name="Sommer R.J."/>
        </authorList>
    </citation>
    <scope>NUCLEOTIDE SEQUENCE [LARGE SCALE GENOMIC DNA]</scope>
    <source>
        <strain evidence="3">PS312</strain>
    </source>
</reference>
<feature type="region of interest" description="Disordered" evidence="1">
    <location>
        <begin position="1"/>
        <end position="45"/>
    </location>
</feature>
<dbReference type="AlphaFoldDB" id="A0A2A6CNK1"/>
<feature type="region of interest" description="Disordered" evidence="1">
    <location>
        <begin position="199"/>
        <end position="233"/>
    </location>
</feature>
<protein>
    <submittedName>
        <fullName evidence="2">Uncharacterized protein</fullName>
    </submittedName>
</protein>
<accession>A0A8R1UEK0</accession>
<dbReference type="EnsemblMetazoa" id="PPA16365.1">
    <property type="protein sequence ID" value="PPA16365.1"/>
    <property type="gene ID" value="WBGene00105919"/>
</dbReference>
<keyword evidence="3" id="KW-1185">Reference proteome</keyword>
<feature type="compositionally biased region" description="Polar residues" evidence="1">
    <location>
        <begin position="23"/>
        <end position="45"/>
    </location>
</feature>
<feature type="region of interest" description="Disordered" evidence="1">
    <location>
        <begin position="83"/>
        <end position="152"/>
    </location>
</feature>
<dbReference type="Proteomes" id="UP000005239">
    <property type="component" value="Unassembled WGS sequence"/>
</dbReference>
<feature type="compositionally biased region" description="Low complexity" evidence="1">
    <location>
        <begin position="108"/>
        <end position="124"/>
    </location>
</feature>
<proteinExistence type="predicted"/>
<evidence type="ECO:0000313" key="2">
    <source>
        <dbReference type="EnsemblMetazoa" id="PPA16365.1"/>
    </source>
</evidence>
<name>A0A2A6CNK1_PRIPA</name>
<gene>
    <name evidence="2" type="primary">WBGene00105919</name>
</gene>
<evidence type="ECO:0000256" key="1">
    <source>
        <dbReference type="SAM" id="MobiDB-lite"/>
    </source>
</evidence>
<organism evidence="2 3">
    <name type="scientific">Pristionchus pacificus</name>
    <name type="common">Parasitic nematode worm</name>
    <dbReference type="NCBI Taxonomy" id="54126"/>
    <lineage>
        <taxon>Eukaryota</taxon>
        <taxon>Metazoa</taxon>
        <taxon>Ecdysozoa</taxon>
        <taxon>Nematoda</taxon>
        <taxon>Chromadorea</taxon>
        <taxon>Rhabditida</taxon>
        <taxon>Rhabditina</taxon>
        <taxon>Diplogasteromorpha</taxon>
        <taxon>Diplogasteroidea</taxon>
        <taxon>Neodiplogasteridae</taxon>
        <taxon>Pristionchus</taxon>
    </lineage>
</organism>